<feature type="domain" description="Major facilitator superfamily (MFS) profile" evidence="7">
    <location>
        <begin position="20"/>
        <end position="397"/>
    </location>
</feature>
<sequence>MASTSANIQAITARKTVFPILFAISLCHLFNDTMQAVIPAIFPIMKESLQLSYTQIGWIAFVLNMTSSVLQPVVGFYSDKKPKPYLLPIAMLCSLLGMLALAFAPTYGVVLLSVILIGMGSAIFHPESSKVAHMAAGTRKGLAQSIFQVGGNTGSALAPAMTLLIFIPLGQFGSIWFTLVALIGFCVLTYVAKWYKDVLPTVQQMSKRQVTTNPNTQKKSIFLISILIFLVFARSWYGSGIGTYYQFFLMDQYALSLGDAQLYLFLFLIAGALGTFFGGPLADRFGMRRVMILSFIITAPFSILLPHVPLVIASIFLLIIGFVFSSSFSITVIYGQYLFPGKVGTVSGLITGLAFGLGAIGAVLLGGVIDMSGLFTVMSAIGFLPLLGLLTFLLPKDAVRTK</sequence>
<evidence type="ECO:0000256" key="4">
    <source>
        <dbReference type="ARBA" id="ARBA00022989"/>
    </source>
</evidence>
<keyword evidence="2" id="KW-0813">Transport</keyword>
<dbReference type="PROSITE" id="PS50850">
    <property type="entry name" value="MFS"/>
    <property type="match status" value="1"/>
</dbReference>
<feature type="transmembrane region" description="Helical" evidence="6">
    <location>
        <begin position="109"/>
        <end position="125"/>
    </location>
</feature>
<feature type="transmembrane region" description="Helical" evidence="6">
    <location>
        <begin position="346"/>
        <end position="369"/>
    </location>
</feature>
<dbReference type="GO" id="GO:0022857">
    <property type="term" value="F:transmembrane transporter activity"/>
    <property type="evidence" value="ECO:0007669"/>
    <property type="project" value="InterPro"/>
</dbReference>
<comment type="subcellular location">
    <subcellularLocation>
        <location evidence="1">Cell membrane</location>
        <topology evidence="1">Multi-pass membrane protein</topology>
    </subcellularLocation>
</comment>
<feature type="transmembrane region" description="Helical" evidence="6">
    <location>
        <begin position="85"/>
        <end position="103"/>
    </location>
</feature>
<reference evidence="8" key="1">
    <citation type="journal article" date="2014" name="Int. J. Syst. Evol. Microbiol.">
        <title>Complete genome sequence of Corynebacterium casei LMG S-19264T (=DSM 44701T), isolated from a smear-ripened cheese.</title>
        <authorList>
            <consortium name="US DOE Joint Genome Institute (JGI-PGF)"/>
            <person name="Walter F."/>
            <person name="Albersmeier A."/>
            <person name="Kalinowski J."/>
            <person name="Ruckert C."/>
        </authorList>
    </citation>
    <scope>NUCLEOTIDE SEQUENCE</scope>
    <source>
        <strain evidence="8">CGMCC 1.12698</strain>
    </source>
</reference>
<feature type="transmembrane region" description="Helical" evidence="6">
    <location>
        <begin position="260"/>
        <end position="278"/>
    </location>
</feature>
<feature type="transmembrane region" description="Helical" evidence="6">
    <location>
        <begin position="146"/>
        <end position="169"/>
    </location>
</feature>
<evidence type="ECO:0000256" key="2">
    <source>
        <dbReference type="ARBA" id="ARBA00022448"/>
    </source>
</evidence>
<evidence type="ECO:0000256" key="1">
    <source>
        <dbReference type="ARBA" id="ARBA00004651"/>
    </source>
</evidence>
<evidence type="ECO:0000256" key="6">
    <source>
        <dbReference type="SAM" id="Phobius"/>
    </source>
</evidence>
<dbReference type="GO" id="GO:0005886">
    <property type="term" value="C:plasma membrane"/>
    <property type="evidence" value="ECO:0007669"/>
    <property type="project" value="UniProtKB-SubCell"/>
</dbReference>
<dbReference type="RefSeq" id="WP_188387990.1">
    <property type="nucleotide sequence ID" value="NZ_BMFK01000001.1"/>
</dbReference>
<dbReference type="Pfam" id="PF07690">
    <property type="entry name" value="MFS_1"/>
    <property type="match status" value="1"/>
</dbReference>
<proteinExistence type="predicted"/>
<dbReference type="Gene3D" id="1.20.1250.20">
    <property type="entry name" value="MFS general substrate transporter like domains"/>
    <property type="match status" value="2"/>
</dbReference>
<dbReference type="InterPro" id="IPR020846">
    <property type="entry name" value="MFS_dom"/>
</dbReference>
<keyword evidence="9" id="KW-1185">Reference proteome</keyword>
<keyword evidence="3 6" id="KW-0812">Transmembrane</keyword>
<evidence type="ECO:0000259" key="7">
    <source>
        <dbReference type="PROSITE" id="PS50850"/>
    </source>
</evidence>
<dbReference type="PANTHER" id="PTHR43129:SF1">
    <property type="entry name" value="FOSMIDOMYCIN RESISTANCE PROTEIN"/>
    <property type="match status" value="1"/>
</dbReference>
<protein>
    <submittedName>
        <fullName evidence="8">MFS-type transporter YfnC</fullName>
    </submittedName>
</protein>
<dbReference type="SUPFAM" id="SSF103473">
    <property type="entry name" value="MFS general substrate transporter"/>
    <property type="match status" value="1"/>
</dbReference>
<comment type="caution">
    <text evidence="8">The sequence shown here is derived from an EMBL/GenBank/DDBJ whole genome shotgun (WGS) entry which is preliminary data.</text>
</comment>
<evidence type="ECO:0000256" key="5">
    <source>
        <dbReference type="ARBA" id="ARBA00023136"/>
    </source>
</evidence>
<evidence type="ECO:0000313" key="9">
    <source>
        <dbReference type="Proteomes" id="UP000605259"/>
    </source>
</evidence>
<feature type="transmembrane region" description="Helical" evidence="6">
    <location>
        <begin position="290"/>
        <end position="308"/>
    </location>
</feature>
<evidence type="ECO:0000256" key="3">
    <source>
        <dbReference type="ARBA" id="ARBA00022692"/>
    </source>
</evidence>
<name>A0A917AT09_9BACI</name>
<dbReference type="EMBL" id="BMFK01000001">
    <property type="protein sequence ID" value="GGE68019.1"/>
    <property type="molecule type" value="Genomic_DNA"/>
</dbReference>
<feature type="transmembrane region" description="Helical" evidence="6">
    <location>
        <begin position="221"/>
        <end position="240"/>
    </location>
</feature>
<dbReference type="PANTHER" id="PTHR43129">
    <property type="entry name" value="FOSMIDOMYCIN RESISTANCE PROTEIN"/>
    <property type="match status" value="1"/>
</dbReference>
<dbReference type="InterPro" id="IPR036259">
    <property type="entry name" value="MFS_trans_sf"/>
</dbReference>
<feature type="transmembrane region" description="Helical" evidence="6">
    <location>
        <begin position="375"/>
        <end position="394"/>
    </location>
</feature>
<dbReference type="CDD" id="cd17478">
    <property type="entry name" value="MFS_FsR"/>
    <property type="match status" value="1"/>
</dbReference>
<feature type="transmembrane region" description="Helical" evidence="6">
    <location>
        <begin position="175"/>
        <end position="195"/>
    </location>
</feature>
<keyword evidence="4 6" id="KW-1133">Transmembrane helix</keyword>
<keyword evidence="5 6" id="KW-0472">Membrane</keyword>
<feature type="transmembrane region" description="Helical" evidence="6">
    <location>
        <begin position="20"/>
        <end position="44"/>
    </location>
</feature>
<dbReference type="InterPro" id="IPR011701">
    <property type="entry name" value="MFS"/>
</dbReference>
<evidence type="ECO:0000313" key="8">
    <source>
        <dbReference type="EMBL" id="GGE68019.1"/>
    </source>
</evidence>
<organism evidence="8 9">
    <name type="scientific">Priestia taiwanensis</name>
    <dbReference type="NCBI Taxonomy" id="1347902"/>
    <lineage>
        <taxon>Bacteria</taxon>
        <taxon>Bacillati</taxon>
        <taxon>Bacillota</taxon>
        <taxon>Bacilli</taxon>
        <taxon>Bacillales</taxon>
        <taxon>Bacillaceae</taxon>
        <taxon>Priestia</taxon>
    </lineage>
</organism>
<accession>A0A917AT09</accession>
<feature type="transmembrane region" description="Helical" evidence="6">
    <location>
        <begin position="314"/>
        <end position="334"/>
    </location>
</feature>
<dbReference type="Proteomes" id="UP000605259">
    <property type="component" value="Unassembled WGS sequence"/>
</dbReference>
<feature type="transmembrane region" description="Helical" evidence="6">
    <location>
        <begin position="56"/>
        <end position="78"/>
    </location>
</feature>
<dbReference type="AlphaFoldDB" id="A0A917AT09"/>
<gene>
    <name evidence="8" type="primary">yfnC</name>
    <name evidence="8" type="ORF">GCM10007140_17610</name>
</gene>
<reference evidence="8" key="2">
    <citation type="submission" date="2020-09" db="EMBL/GenBank/DDBJ databases">
        <authorList>
            <person name="Sun Q."/>
            <person name="Zhou Y."/>
        </authorList>
    </citation>
    <scope>NUCLEOTIDE SEQUENCE</scope>
    <source>
        <strain evidence="8">CGMCC 1.12698</strain>
    </source>
</reference>